<keyword evidence="1" id="KW-0732">Signal</keyword>
<comment type="caution">
    <text evidence="2">The sequence shown here is derived from an EMBL/GenBank/DDBJ whole genome shotgun (WGS) entry which is preliminary data.</text>
</comment>
<keyword evidence="3" id="KW-1185">Reference proteome</keyword>
<dbReference type="EMBL" id="NAJL01000048">
    <property type="protein sequence ID" value="TKA24017.1"/>
    <property type="molecule type" value="Genomic_DNA"/>
</dbReference>
<gene>
    <name evidence="2" type="ORF">B0A50_06908</name>
</gene>
<feature type="signal peptide" evidence="1">
    <location>
        <begin position="1"/>
        <end position="17"/>
    </location>
</feature>
<protein>
    <submittedName>
        <fullName evidence="2">Uncharacterized protein</fullName>
    </submittedName>
</protein>
<dbReference type="OrthoDB" id="4820608at2759"/>
<proteinExistence type="predicted"/>
<dbReference type="AlphaFoldDB" id="A0A4U0TPV7"/>
<accession>A0A4U0TPV7</accession>
<evidence type="ECO:0000313" key="2">
    <source>
        <dbReference type="EMBL" id="TKA24017.1"/>
    </source>
</evidence>
<dbReference type="Proteomes" id="UP000308549">
    <property type="component" value="Unassembled WGS sequence"/>
</dbReference>
<sequence>MKTSFAVALAATGLASALPGVQQRTATYDNIVVAVPGAPFQPVGDYMGLDYHGFNTIVVGTPPTGVRTQSPPNAAVQYIGSTGTDETASIRADDGVNYFALNSFYFGCVFATGETVASAPRACSVHLTGRRNGVVVAEQDISYNPPAGALIANMKRQAVNAEFLVVDEVSFQVTSAGAATTAVLYDNVQYATFSA</sequence>
<name>A0A4U0TPV7_9PEZI</name>
<reference evidence="2 3" key="1">
    <citation type="submission" date="2017-03" db="EMBL/GenBank/DDBJ databases">
        <title>Genomes of endolithic fungi from Antarctica.</title>
        <authorList>
            <person name="Coleine C."/>
            <person name="Masonjones S."/>
            <person name="Stajich J.E."/>
        </authorList>
    </citation>
    <scope>NUCLEOTIDE SEQUENCE [LARGE SCALE GENOMIC DNA]</scope>
    <source>
        <strain evidence="2 3">CCFEE 6315</strain>
    </source>
</reference>
<evidence type="ECO:0000256" key="1">
    <source>
        <dbReference type="SAM" id="SignalP"/>
    </source>
</evidence>
<organism evidence="2 3">
    <name type="scientific">Salinomyces thailandicus</name>
    <dbReference type="NCBI Taxonomy" id="706561"/>
    <lineage>
        <taxon>Eukaryota</taxon>
        <taxon>Fungi</taxon>
        <taxon>Dikarya</taxon>
        <taxon>Ascomycota</taxon>
        <taxon>Pezizomycotina</taxon>
        <taxon>Dothideomycetes</taxon>
        <taxon>Dothideomycetidae</taxon>
        <taxon>Mycosphaerellales</taxon>
        <taxon>Teratosphaeriaceae</taxon>
        <taxon>Salinomyces</taxon>
    </lineage>
</organism>
<evidence type="ECO:0000313" key="3">
    <source>
        <dbReference type="Proteomes" id="UP000308549"/>
    </source>
</evidence>
<feature type="chain" id="PRO_5020937105" evidence="1">
    <location>
        <begin position="18"/>
        <end position="195"/>
    </location>
</feature>